<keyword evidence="4" id="KW-1185">Reference proteome</keyword>
<dbReference type="InterPro" id="IPR013342">
    <property type="entry name" value="Mandelate_racemase_C"/>
</dbReference>
<evidence type="ECO:0000313" key="3">
    <source>
        <dbReference type="EMBL" id="MFC3676561.1"/>
    </source>
</evidence>
<dbReference type="SMART" id="SM00922">
    <property type="entry name" value="MR_MLE"/>
    <property type="match status" value="1"/>
</dbReference>
<dbReference type="Pfam" id="PF13378">
    <property type="entry name" value="MR_MLE_C"/>
    <property type="match status" value="1"/>
</dbReference>
<dbReference type="InterPro" id="IPR036849">
    <property type="entry name" value="Enolase-like_C_sf"/>
</dbReference>
<dbReference type="SUPFAM" id="SSF51604">
    <property type="entry name" value="Enolase C-terminal domain-like"/>
    <property type="match status" value="1"/>
</dbReference>
<evidence type="ECO:0000256" key="1">
    <source>
        <dbReference type="ARBA" id="ARBA00023239"/>
    </source>
</evidence>
<dbReference type="InterPro" id="IPR013341">
    <property type="entry name" value="Mandelate_racemase_N_dom"/>
</dbReference>
<dbReference type="Gene3D" id="3.20.20.120">
    <property type="entry name" value="Enolase-like C-terminal domain"/>
    <property type="match status" value="1"/>
</dbReference>
<dbReference type="EMBL" id="JBHRYJ010000002">
    <property type="protein sequence ID" value="MFC3676561.1"/>
    <property type="molecule type" value="Genomic_DNA"/>
</dbReference>
<organism evidence="3 4">
    <name type="scientific">Ferrovibrio xuzhouensis</name>
    <dbReference type="NCBI Taxonomy" id="1576914"/>
    <lineage>
        <taxon>Bacteria</taxon>
        <taxon>Pseudomonadati</taxon>
        <taxon>Pseudomonadota</taxon>
        <taxon>Alphaproteobacteria</taxon>
        <taxon>Rhodospirillales</taxon>
        <taxon>Rhodospirillaceae</taxon>
        <taxon>Ferrovibrio</taxon>
    </lineage>
</organism>
<name>A0ABV7VJ51_9PROT</name>
<keyword evidence="1" id="KW-0456">Lyase</keyword>
<dbReference type="CDD" id="cd03316">
    <property type="entry name" value="MR_like"/>
    <property type="match status" value="1"/>
</dbReference>
<proteinExistence type="predicted"/>
<dbReference type="InterPro" id="IPR034593">
    <property type="entry name" value="DgoD-like"/>
</dbReference>
<feature type="domain" description="Mandelate racemase/muconate lactonizing enzyme C-terminal" evidence="2">
    <location>
        <begin position="150"/>
        <end position="239"/>
    </location>
</feature>
<comment type="caution">
    <text evidence="3">The sequence shown here is derived from an EMBL/GenBank/DDBJ whole genome shotgun (WGS) entry which is preliminary data.</text>
</comment>
<dbReference type="PANTHER" id="PTHR48080:SF2">
    <property type="entry name" value="D-GALACTONATE DEHYDRATASE"/>
    <property type="match status" value="1"/>
</dbReference>
<reference evidence="4" key="1">
    <citation type="journal article" date="2019" name="Int. J. Syst. Evol. Microbiol.">
        <title>The Global Catalogue of Microorganisms (GCM) 10K type strain sequencing project: providing services to taxonomists for standard genome sequencing and annotation.</title>
        <authorList>
            <consortium name="The Broad Institute Genomics Platform"/>
            <consortium name="The Broad Institute Genome Sequencing Center for Infectious Disease"/>
            <person name="Wu L."/>
            <person name="Ma J."/>
        </authorList>
    </citation>
    <scope>NUCLEOTIDE SEQUENCE [LARGE SCALE GENOMIC DNA]</scope>
    <source>
        <strain evidence="4">KCTC 42182</strain>
    </source>
</reference>
<dbReference type="PANTHER" id="PTHR48080">
    <property type="entry name" value="D-GALACTONATE DEHYDRATASE-RELATED"/>
    <property type="match status" value="1"/>
</dbReference>
<dbReference type="Gene3D" id="3.30.390.10">
    <property type="entry name" value="Enolase-like, N-terminal domain"/>
    <property type="match status" value="1"/>
</dbReference>
<dbReference type="InterPro" id="IPR029017">
    <property type="entry name" value="Enolase-like_N"/>
</dbReference>
<dbReference type="Proteomes" id="UP001595711">
    <property type="component" value="Unassembled WGS sequence"/>
</dbReference>
<dbReference type="SFLD" id="SFLDS00001">
    <property type="entry name" value="Enolase"/>
    <property type="match status" value="1"/>
</dbReference>
<dbReference type="PROSITE" id="PS00909">
    <property type="entry name" value="MR_MLE_2"/>
    <property type="match status" value="1"/>
</dbReference>
<dbReference type="InterPro" id="IPR029065">
    <property type="entry name" value="Enolase_C-like"/>
</dbReference>
<gene>
    <name evidence="3" type="ORF">ACFOOQ_13470</name>
</gene>
<protein>
    <submittedName>
        <fullName evidence="3">Mandelate racemase/muconate lactonizing enzyme family protein</fullName>
    </submittedName>
</protein>
<evidence type="ECO:0000259" key="2">
    <source>
        <dbReference type="SMART" id="SM00922"/>
    </source>
</evidence>
<dbReference type="Pfam" id="PF02746">
    <property type="entry name" value="MR_MLE_N"/>
    <property type="match status" value="1"/>
</dbReference>
<accession>A0ABV7VJ51</accession>
<dbReference type="RefSeq" id="WP_379727418.1">
    <property type="nucleotide sequence ID" value="NZ_JBHRYJ010000002.1"/>
</dbReference>
<sequence>MRIKGVDTVTLKIPFGDLYDGPRAKRRGWTEFDTLLVRVETNDGLVGWGEAFAYSCASAVRAAVTDMVAPLAVGRTVEDIPAFSRQLQKELHIWGRYGITIFALSGLDIALWDLAAKQAGQSLAAHLGGRRRDHVPAYASLVRYGGPQPVGIMAKRAVAEGYGDVKLHEVAYENIAAAREAVGGAIRLTTDVNCSWGLDEAESLLPKMRDLDLYWVEEPVFPPEDYDTLFELGRFGVALSAGENACTAMEFARLIPALAFPQPSVIKVGGVTEFLAVAALARAAGKTVMPHSPYFGPGYWATLQLAAHLDNIGLFEFMYVQPEAFSGRDIPLPRDGRIAIPDMPGIGFMPDDETLRRFRVA</sequence>
<dbReference type="InterPro" id="IPR018110">
    <property type="entry name" value="Mandel_Rmase/mucon_lact_enz_CS"/>
</dbReference>
<dbReference type="SUPFAM" id="SSF54826">
    <property type="entry name" value="Enolase N-terminal domain-like"/>
    <property type="match status" value="1"/>
</dbReference>
<evidence type="ECO:0000313" key="4">
    <source>
        <dbReference type="Proteomes" id="UP001595711"/>
    </source>
</evidence>